<name>A0A3S8ZPT7_9NEIS</name>
<sequence>MKETLYQSAEGLFFKSDAAPDDNELARIVSGESFEKWRLRLFGNNGVTVHFLQCSFVAPAWSRSDKHISKWARELTDSIDVLEFVRNNYFDEINKLLLEKYKLVNEFSSGKLVFPIWTAHYYGPSIGIDFFNGKFCQWFQPLLSSALKEKERIELEFRMLTGLDLENYATLNVTDLVDSINGILCLMDELADDDSVESRRLLEQEFNNAFEDEELAFKLGLAYVIDADEIEQIIYGEVFIPNLEGTFSSEMIDVLAGHPVFGREFELVKAWSAVVNYIASFGLNIDSLEDLNTLFEQGLNP</sequence>
<dbReference type="AlphaFoldDB" id="A0A3S8ZPT7"/>
<protein>
    <submittedName>
        <fullName evidence="1">Uncharacterized protein</fullName>
    </submittedName>
</protein>
<reference evidence="1 2" key="1">
    <citation type="submission" date="2018-12" db="EMBL/GenBank/DDBJ databases">
        <title>Complete genome sequence of Iodobacter sp. H11R3.</title>
        <authorList>
            <person name="Bae J.-W."/>
        </authorList>
    </citation>
    <scope>NUCLEOTIDE SEQUENCE [LARGE SCALE GENOMIC DNA]</scope>
    <source>
        <strain evidence="1 2">H11R3</strain>
    </source>
</reference>
<dbReference type="KEGG" id="iod:EJO50_02665"/>
<organism evidence="1 2">
    <name type="scientific">Iodobacter ciconiae</name>
    <dbReference type="NCBI Taxonomy" id="2496266"/>
    <lineage>
        <taxon>Bacteria</taxon>
        <taxon>Pseudomonadati</taxon>
        <taxon>Pseudomonadota</taxon>
        <taxon>Betaproteobacteria</taxon>
        <taxon>Neisseriales</taxon>
        <taxon>Chitinibacteraceae</taxon>
        <taxon>Iodobacter</taxon>
    </lineage>
</organism>
<dbReference type="EMBL" id="CP034433">
    <property type="protein sequence ID" value="AZN35484.1"/>
    <property type="molecule type" value="Genomic_DNA"/>
</dbReference>
<dbReference type="Proteomes" id="UP000282438">
    <property type="component" value="Chromosome"/>
</dbReference>
<dbReference type="RefSeq" id="WP_125971452.1">
    <property type="nucleotide sequence ID" value="NZ_CP034433.1"/>
</dbReference>
<proteinExistence type="predicted"/>
<evidence type="ECO:0000313" key="2">
    <source>
        <dbReference type="Proteomes" id="UP000282438"/>
    </source>
</evidence>
<evidence type="ECO:0000313" key="1">
    <source>
        <dbReference type="EMBL" id="AZN35484.1"/>
    </source>
</evidence>
<gene>
    <name evidence="1" type="ORF">EJO50_02665</name>
</gene>
<accession>A0A3S8ZPT7</accession>
<keyword evidence="2" id="KW-1185">Reference proteome</keyword>